<proteinExistence type="predicted"/>
<protein>
    <recommendedName>
        <fullName evidence="1">Cupin type-2 domain-containing protein</fullName>
    </recommendedName>
</protein>
<dbReference type="Proteomes" id="UP000228750">
    <property type="component" value="Unassembled WGS sequence"/>
</dbReference>
<feature type="domain" description="Cupin type-2" evidence="1">
    <location>
        <begin position="24"/>
        <end position="80"/>
    </location>
</feature>
<dbReference type="Pfam" id="PF07883">
    <property type="entry name" value="Cupin_2"/>
    <property type="match status" value="1"/>
</dbReference>
<accession>A0A2M7V3P8</accession>
<organism evidence="2 3">
    <name type="scientific">Candidatus Magasanikbacteria bacterium CG_4_10_14_0_2_um_filter_41_10</name>
    <dbReference type="NCBI Taxonomy" id="1974638"/>
    <lineage>
        <taxon>Bacteria</taxon>
        <taxon>Candidatus Magasanikiibacteriota</taxon>
    </lineage>
</organism>
<sequence>MSDSIYKKTHKISTGKFGSCEVYYMKPGTIEKKHYHDGIEIVYVLKGNCKTHKEGNTYTYKKGEIHEVINDSNEELVFVCLTIPPESLKNTHYIKE</sequence>
<name>A0A2M7V3P8_9BACT</name>
<evidence type="ECO:0000313" key="2">
    <source>
        <dbReference type="EMBL" id="PIZ93135.1"/>
    </source>
</evidence>
<dbReference type="EMBL" id="PFPJ01000056">
    <property type="protein sequence ID" value="PIZ93135.1"/>
    <property type="molecule type" value="Genomic_DNA"/>
</dbReference>
<evidence type="ECO:0000259" key="1">
    <source>
        <dbReference type="Pfam" id="PF07883"/>
    </source>
</evidence>
<dbReference type="AlphaFoldDB" id="A0A2M7V3P8"/>
<dbReference type="InterPro" id="IPR014710">
    <property type="entry name" value="RmlC-like_jellyroll"/>
</dbReference>
<dbReference type="Gene3D" id="2.60.120.10">
    <property type="entry name" value="Jelly Rolls"/>
    <property type="match status" value="1"/>
</dbReference>
<reference evidence="3" key="1">
    <citation type="submission" date="2017-09" db="EMBL/GenBank/DDBJ databases">
        <title>Depth-based differentiation of microbial function through sediment-hosted aquifers and enrichment of novel symbionts in the deep terrestrial subsurface.</title>
        <authorList>
            <person name="Probst A.J."/>
            <person name="Ladd B."/>
            <person name="Jarett J.K."/>
            <person name="Geller-Mcgrath D.E."/>
            <person name="Sieber C.M.K."/>
            <person name="Emerson J.B."/>
            <person name="Anantharaman K."/>
            <person name="Thomas B.C."/>
            <person name="Malmstrom R."/>
            <person name="Stieglmeier M."/>
            <person name="Klingl A."/>
            <person name="Woyke T."/>
            <person name="Ryan C.M."/>
            <person name="Banfield J.F."/>
        </authorList>
    </citation>
    <scope>NUCLEOTIDE SEQUENCE [LARGE SCALE GENOMIC DNA]</scope>
</reference>
<dbReference type="InterPro" id="IPR013096">
    <property type="entry name" value="Cupin_2"/>
</dbReference>
<dbReference type="InterPro" id="IPR011051">
    <property type="entry name" value="RmlC_Cupin_sf"/>
</dbReference>
<dbReference type="SUPFAM" id="SSF51182">
    <property type="entry name" value="RmlC-like cupins"/>
    <property type="match status" value="1"/>
</dbReference>
<evidence type="ECO:0000313" key="3">
    <source>
        <dbReference type="Proteomes" id="UP000228750"/>
    </source>
</evidence>
<gene>
    <name evidence="2" type="ORF">COX82_03295</name>
</gene>
<comment type="caution">
    <text evidence="2">The sequence shown here is derived from an EMBL/GenBank/DDBJ whole genome shotgun (WGS) entry which is preliminary data.</text>
</comment>